<dbReference type="Pfam" id="PF13350">
    <property type="entry name" value="Y_phosphatase3"/>
    <property type="match status" value="1"/>
</dbReference>
<dbReference type="OrthoDB" id="449382at2759"/>
<dbReference type="InterPro" id="IPR029021">
    <property type="entry name" value="Prot-tyrosine_phosphatase-like"/>
</dbReference>
<reference evidence="3 5" key="2">
    <citation type="submission" date="2023-09" db="EMBL/GenBank/DDBJ databases">
        <title>Complete-Gapless Cercospora beticola genome.</title>
        <authorList>
            <person name="Wyatt N.A."/>
            <person name="Spanner R.E."/>
            <person name="Bolton M.D."/>
        </authorList>
    </citation>
    <scope>NUCLEOTIDE SEQUENCE [LARGE SCALE GENOMIC DNA]</scope>
    <source>
        <strain evidence="3">Cb09-40</strain>
    </source>
</reference>
<feature type="domain" description="Tyrosine specific protein phosphatases" evidence="1">
    <location>
        <begin position="137"/>
        <end position="171"/>
    </location>
</feature>
<dbReference type="InterPro" id="IPR026893">
    <property type="entry name" value="Tyr/Ser_Pase_IphP-type"/>
</dbReference>
<evidence type="ECO:0000313" key="4">
    <source>
        <dbReference type="Proteomes" id="UP000230605"/>
    </source>
</evidence>
<dbReference type="Proteomes" id="UP001302367">
    <property type="component" value="Chromosome 6"/>
</dbReference>
<dbReference type="PANTHER" id="PTHR31126">
    <property type="entry name" value="TYROSINE-PROTEIN PHOSPHATASE"/>
    <property type="match status" value="1"/>
</dbReference>
<dbReference type="Proteomes" id="UP000230605">
    <property type="component" value="Chromosome 6"/>
</dbReference>
<dbReference type="EMBL" id="CP134189">
    <property type="protein sequence ID" value="WPB05277.1"/>
    <property type="molecule type" value="Genomic_DNA"/>
</dbReference>
<evidence type="ECO:0000313" key="3">
    <source>
        <dbReference type="EMBL" id="WPB05277.1"/>
    </source>
</evidence>
<dbReference type="SUPFAM" id="SSF52799">
    <property type="entry name" value="(Phosphotyrosine protein) phosphatases II"/>
    <property type="match status" value="1"/>
</dbReference>
<dbReference type="PANTHER" id="PTHR31126:SF1">
    <property type="entry name" value="TYROSINE SPECIFIC PROTEIN PHOSPHATASES DOMAIN-CONTAINING PROTEIN"/>
    <property type="match status" value="1"/>
</dbReference>
<dbReference type="GO" id="GO:0004721">
    <property type="term" value="F:phosphoprotein phosphatase activity"/>
    <property type="evidence" value="ECO:0007669"/>
    <property type="project" value="InterPro"/>
</dbReference>
<dbReference type="EMBL" id="LKMD01000104">
    <property type="protein sequence ID" value="PIA95122.1"/>
    <property type="molecule type" value="Genomic_DNA"/>
</dbReference>
<dbReference type="AlphaFoldDB" id="A0A2G5HSB5"/>
<dbReference type="InterPro" id="IPR016130">
    <property type="entry name" value="Tyr_Pase_AS"/>
</dbReference>
<sequence>MAFDLPSPPFVDVPGTANFRDAGDGKTFRKGLVYRSADPSKTTAEGMQLLRNDLSISAIFDLRSLPEIQRDGPEWQGADVDAADPFAEHNIKRYWTPVFAAQDYGPEQVALRYKQYTLAGSEGFVKAYTDILLAAPEAYTKIFRHLAAPDAKPCLVHCTAGKDRTGVVVALLKLLVGMDREVIAEEYALTDQGLAHLKPLFTERLLRNPALQGNPEGVANMTSSKKENMLATIDMIEKEFGGAEKYMREYCKLNDGEIEALKKNLAAR</sequence>
<dbReference type="InterPro" id="IPR000387">
    <property type="entry name" value="Tyr_Pase_dom"/>
</dbReference>
<gene>
    <name evidence="2" type="ORF">CB0940_08695</name>
    <name evidence="3" type="ORF">RHO25_009929</name>
</gene>
<evidence type="ECO:0000313" key="5">
    <source>
        <dbReference type="Proteomes" id="UP001302367"/>
    </source>
</evidence>
<organism evidence="2 4">
    <name type="scientific">Cercospora beticola</name>
    <name type="common">Sugarbeet leaf spot fungus</name>
    <dbReference type="NCBI Taxonomy" id="122368"/>
    <lineage>
        <taxon>Eukaryota</taxon>
        <taxon>Fungi</taxon>
        <taxon>Dikarya</taxon>
        <taxon>Ascomycota</taxon>
        <taxon>Pezizomycotina</taxon>
        <taxon>Dothideomycetes</taxon>
        <taxon>Dothideomycetidae</taxon>
        <taxon>Mycosphaerellales</taxon>
        <taxon>Mycosphaerellaceae</taxon>
        <taxon>Cercospora</taxon>
    </lineage>
</organism>
<keyword evidence="5" id="KW-1185">Reference proteome</keyword>
<evidence type="ECO:0000259" key="1">
    <source>
        <dbReference type="PROSITE" id="PS50056"/>
    </source>
</evidence>
<evidence type="ECO:0000313" key="2">
    <source>
        <dbReference type="EMBL" id="PIA95122.1"/>
    </source>
</evidence>
<dbReference type="PROSITE" id="PS50056">
    <property type="entry name" value="TYR_PHOSPHATASE_2"/>
    <property type="match status" value="1"/>
</dbReference>
<accession>A0A2G5HSB5</accession>
<name>A0A2G5HSB5_CERBT</name>
<protein>
    <recommendedName>
        <fullName evidence="1">Tyrosine specific protein phosphatases domain-containing protein</fullName>
    </recommendedName>
</protein>
<dbReference type="PROSITE" id="PS00383">
    <property type="entry name" value="TYR_PHOSPHATASE_1"/>
    <property type="match status" value="1"/>
</dbReference>
<proteinExistence type="predicted"/>
<dbReference type="Gene3D" id="3.90.190.10">
    <property type="entry name" value="Protein tyrosine phosphatase superfamily"/>
    <property type="match status" value="1"/>
</dbReference>
<reference evidence="2 4" key="1">
    <citation type="submission" date="2015-10" db="EMBL/GenBank/DDBJ databases">
        <title>The cercosporin biosynthetic gene cluster was horizontally transferred to several fungal lineages and shown to be expanded in Cercospora beticola based on microsynteny with recipient genomes.</title>
        <authorList>
            <person name="De Jonge R."/>
            <person name="Ebert M.K."/>
            <person name="Suttle J.C."/>
            <person name="Jurick Ii W.M."/>
            <person name="Secor G.A."/>
            <person name="Thomma B.P."/>
            <person name="Van De Peer Y."/>
            <person name="Bolton M.D."/>
        </authorList>
    </citation>
    <scope>NUCLEOTIDE SEQUENCE [LARGE SCALE GENOMIC DNA]</scope>
    <source>
        <strain evidence="2 4">09-40</strain>
    </source>
</reference>